<sequence>MGERVRAALAALAALASLSTAQALTRAPGPPGPGHLFPSLTISAPNSTSRPCARHSRQLDRALANRTLWAMHMLDASALGPGASGALSGSVYQLGDFDQCVSAGLSAPWPAQYCLAGVHYAVPHTGALPLHHQEYAANGSVWDKIHYNGAEHHLPLDTVTWGLCVPAACDARDMQAALEEHLALAAARQGDSIARASNVTVAHCTAPLHRLYRADALDVIFGVLVGTLVSLLAVGTLLDLADQDVPTDGKDQAAPAGLGRRVLLCFSVRRSLRALVAPEPRPGGLPMEPVSGVRFLNMLLLVCAHRVLNVFRGPVHNYLDVAQAVEDLSLTGVIHGQLYVDTCFYLAGLLLAWYDLCRSKPQSLSRSLLLRYIRLTPAYAVIILFYASTFYKTGSGPLWNMMIGVERDACRSYWWTNLLYINNYVPTETLCVFQSWSLAADMHYFIVGMLVLALLRRHYRWGVAALGALFALSVALPFTLTALQRWPAMLMFTPGFLRDIHRSPMFRLVYSASHNRASPYLMGIGTALLLHKLMQRQYRFSARWTWALEVTSAAVMLPVLLTSVVFYNPEHQYSALEAGLYAAMAPVAWTIGLVTGSLSSMLGTKSIVRFTTTPRPFLILSKLTYCVYLVHWIYQMSSTATLRAPYHQEDFKMMQESANDLLNSFFLALVLHIGVEAPTRTLAKLFLMPRGRGSQQYSMTRSSEQRDPPGHGPAVPAPHHAPRVSADPNGNVVKTEK</sequence>
<keyword evidence="3" id="KW-0732">Signal</keyword>
<feature type="chain" id="PRO_5041993075" evidence="3">
    <location>
        <begin position="24"/>
        <end position="737"/>
    </location>
</feature>
<feature type="domain" description="Nose resistant-to-fluoxetine protein N-terminal" evidence="4">
    <location>
        <begin position="49"/>
        <end position="201"/>
    </location>
</feature>
<evidence type="ECO:0000313" key="5">
    <source>
        <dbReference type="EMBL" id="KAK3918650.1"/>
    </source>
</evidence>
<evidence type="ECO:0000256" key="1">
    <source>
        <dbReference type="SAM" id="MobiDB-lite"/>
    </source>
</evidence>
<accession>A0AAE1LGM1</accession>
<feature type="transmembrane region" description="Helical" evidence="2">
    <location>
        <begin position="462"/>
        <end position="483"/>
    </location>
</feature>
<keyword evidence="6" id="KW-1185">Reference proteome</keyword>
<comment type="caution">
    <text evidence="5">The sequence shown here is derived from an EMBL/GenBank/DDBJ whole genome shotgun (WGS) entry which is preliminary data.</text>
</comment>
<protein>
    <submittedName>
        <fullName evidence="5">Nose resistant to fluoxetine protein 6</fullName>
    </submittedName>
</protein>
<evidence type="ECO:0000313" key="6">
    <source>
        <dbReference type="Proteomes" id="UP001219518"/>
    </source>
</evidence>
<dbReference type="PANTHER" id="PTHR11161">
    <property type="entry name" value="O-ACYLTRANSFERASE"/>
    <property type="match status" value="1"/>
</dbReference>
<feature type="transmembrane region" description="Helical" evidence="2">
    <location>
        <begin position="338"/>
        <end position="356"/>
    </location>
</feature>
<keyword evidence="2" id="KW-1133">Transmembrane helix</keyword>
<dbReference type="EMBL" id="JAHWGI010000960">
    <property type="protein sequence ID" value="KAK3918650.1"/>
    <property type="molecule type" value="Genomic_DNA"/>
</dbReference>
<dbReference type="SMART" id="SM00703">
    <property type="entry name" value="NRF"/>
    <property type="match status" value="1"/>
</dbReference>
<feature type="transmembrane region" description="Helical" evidence="2">
    <location>
        <begin position="517"/>
        <end position="534"/>
    </location>
</feature>
<dbReference type="InterPro" id="IPR002656">
    <property type="entry name" value="Acyl_transf_3_dom"/>
</dbReference>
<dbReference type="Proteomes" id="UP001219518">
    <property type="component" value="Unassembled WGS sequence"/>
</dbReference>
<proteinExistence type="predicted"/>
<dbReference type="AlphaFoldDB" id="A0AAE1LGM1"/>
<feature type="transmembrane region" description="Helical" evidence="2">
    <location>
        <begin position="546"/>
        <end position="567"/>
    </location>
</feature>
<keyword evidence="2" id="KW-0472">Membrane</keyword>
<evidence type="ECO:0000256" key="3">
    <source>
        <dbReference type="SAM" id="SignalP"/>
    </source>
</evidence>
<dbReference type="InterPro" id="IPR052728">
    <property type="entry name" value="O2_lipid_transport_reg"/>
</dbReference>
<dbReference type="Pfam" id="PF01757">
    <property type="entry name" value="Acyl_transf_3"/>
    <property type="match status" value="1"/>
</dbReference>
<feature type="transmembrane region" description="Helical" evidence="2">
    <location>
        <begin position="579"/>
        <end position="604"/>
    </location>
</feature>
<dbReference type="InterPro" id="IPR006621">
    <property type="entry name" value="Nose-resist-to-fluoxetine_N"/>
</dbReference>
<feature type="region of interest" description="Disordered" evidence="1">
    <location>
        <begin position="696"/>
        <end position="737"/>
    </location>
</feature>
<feature type="signal peptide" evidence="3">
    <location>
        <begin position="1"/>
        <end position="23"/>
    </location>
</feature>
<feature type="transmembrane region" description="Helical" evidence="2">
    <location>
        <begin position="368"/>
        <end position="391"/>
    </location>
</feature>
<organism evidence="5 6">
    <name type="scientific">Frankliniella fusca</name>
    <dbReference type="NCBI Taxonomy" id="407009"/>
    <lineage>
        <taxon>Eukaryota</taxon>
        <taxon>Metazoa</taxon>
        <taxon>Ecdysozoa</taxon>
        <taxon>Arthropoda</taxon>
        <taxon>Hexapoda</taxon>
        <taxon>Insecta</taxon>
        <taxon>Pterygota</taxon>
        <taxon>Neoptera</taxon>
        <taxon>Paraneoptera</taxon>
        <taxon>Thysanoptera</taxon>
        <taxon>Terebrantia</taxon>
        <taxon>Thripoidea</taxon>
        <taxon>Thripidae</taxon>
        <taxon>Frankliniella</taxon>
    </lineage>
</organism>
<evidence type="ECO:0000256" key="2">
    <source>
        <dbReference type="SAM" id="Phobius"/>
    </source>
</evidence>
<keyword evidence="2" id="KW-0812">Transmembrane</keyword>
<reference evidence="5" key="1">
    <citation type="submission" date="2021-07" db="EMBL/GenBank/DDBJ databases">
        <authorList>
            <person name="Catto M.A."/>
            <person name="Jacobson A."/>
            <person name="Kennedy G."/>
            <person name="Labadie P."/>
            <person name="Hunt B.G."/>
            <person name="Srinivasan R."/>
        </authorList>
    </citation>
    <scope>NUCLEOTIDE SEQUENCE</scope>
    <source>
        <strain evidence="5">PL_HMW_Pooled</strain>
        <tissue evidence="5">Head</tissue>
    </source>
</reference>
<feature type="transmembrane region" description="Helical" evidence="2">
    <location>
        <begin position="616"/>
        <end position="634"/>
    </location>
</feature>
<gene>
    <name evidence="5" type="ORF">KUF71_007897</name>
</gene>
<dbReference type="Pfam" id="PF20146">
    <property type="entry name" value="NRF"/>
    <property type="match status" value="1"/>
</dbReference>
<evidence type="ECO:0000259" key="4">
    <source>
        <dbReference type="SMART" id="SM00703"/>
    </source>
</evidence>
<dbReference type="PANTHER" id="PTHR11161:SF71">
    <property type="entry name" value="NOSE RESISTANT-TO-FLUOXETINE PROTEIN N-TERMINAL DOMAIN-CONTAINING PROTEIN"/>
    <property type="match status" value="1"/>
</dbReference>
<dbReference type="GO" id="GO:0016747">
    <property type="term" value="F:acyltransferase activity, transferring groups other than amino-acyl groups"/>
    <property type="evidence" value="ECO:0007669"/>
    <property type="project" value="InterPro"/>
</dbReference>
<feature type="transmembrane region" description="Helical" evidence="2">
    <location>
        <begin position="436"/>
        <end position="455"/>
    </location>
</feature>
<name>A0AAE1LGM1_9NEOP</name>
<reference evidence="5" key="2">
    <citation type="journal article" date="2023" name="BMC Genomics">
        <title>Pest status, molecular evolution, and epigenetic factors derived from the genome assembly of Frankliniella fusca, a thysanopteran phytovirus vector.</title>
        <authorList>
            <person name="Catto M.A."/>
            <person name="Labadie P.E."/>
            <person name="Jacobson A.L."/>
            <person name="Kennedy G.G."/>
            <person name="Srinivasan R."/>
            <person name="Hunt B.G."/>
        </authorList>
    </citation>
    <scope>NUCLEOTIDE SEQUENCE</scope>
    <source>
        <strain evidence="5">PL_HMW_Pooled</strain>
    </source>
</reference>